<dbReference type="EMBL" id="CM046108">
    <property type="protein sequence ID" value="KAI8426590.1"/>
    <property type="molecule type" value="Genomic_DNA"/>
</dbReference>
<evidence type="ECO:0000313" key="1">
    <source>
        <dbReference type="EMBL" id="KAI8426590.1"/>
    </source>
</evidence>
<dbReference type="Proteomes" id="UP001064048">
    <property type="component" value="Chromosome 8"/>
</dbReference>
<accession>A0ACC0JR02</accession>
<protein>
    <submittedName>
        <fullName evidence="1">Uncharacterized protein</fullName>
    </submittedName>
</protein>
<name>A0ACC0JR02_CHOFU</name>
<sequence length="273" mass="29342">MAAADSCCSPVTMNATIVAGCDEPVLGNETASADSVAIAGLQADCEGELHIPRHVSIPYSLTFEVFTNTVAGCDDPVLSNETASADSVAIAGLQADCEGELHGFADTPAIEDDHQKDGQMISGNKLAAPATSSKIEMWWLFILACCVCAEKQLQRPRVYLGEEDTNSEFPYVIGIQDEYGMRICTCSLIARNWILTAGHCATFDAPTYVSLLEKGHKLPDGPLSKWWFNNLSMPKSASILSRLRTLDAKGDSMDHDGSRIKMDHASPINADSP</sequence>
<gene>
    <name evidence="1" type="ORF">MSG28_005373</name>
</gene>
<reference evidence="1 2" key="1">
    <citation type="journal article" date="2022" name="Genome Biol. Evol.">
        <title>The Spruce Budworm Genome: Reconstructing the Evolutionary History of Antifreeze Proteins.</title>
        <authorList>
            <person name="Beliveau C."/>
            <person name="Gagne P."/>
            <person name="Picq S."/>
            <person name="Vernygora O."/>
            <person name="Keeling C.I."/>
            <person name="Pinkney K."/>
            <person name="Doucet D."/>
            <person name="Wen F."/>
            <person name="Johnston J.S."/>
            <person name="Maaroufi H."/>
            <person name="Boyle B."/>
            <person name="Laroche J."/>
            <person name="Dewar K."/>
            <person name="Juretic N."/>
            <person name="Blackburn G."/>
            <person name="Nisole A."/>
            <person name="Brunet B."/>
            <person name="Brandao M."/>
            <person name="Lumley L."/>
            <person name="Duan J."/>
            <person name="Quan G."/>
            <person name="Lucarotti C.J."/>
            <person name="Roe A.D."/>
            <person name="Sperling F.A.H."/>
            <person name="Levesque R.C."/>
            <person name="Cusson M."/>
        </authorList>
    </citation>
    <scope>NUCLEOTIDE SEQUENCE [LARGE SCALE GENOMIC DNA]</scope>
    <source>
        <strain evidence="1">Glfc:IPQL:Cfum</strain>
    </source>
</reference>
<keyword evidence="2" id="KW-1185">Reference proteome</keyword>
<comment type="caution">
    <text evidence="1">The sequence shown here is derived from an EMBL/GenBank/DDBJ whole genome shotgun (WGS) entry which is preliminary data.</text>
</comment>
<proteinExistence type="predicted"/>
<organism evidence="1 2">
    <name type="scientific">Choristoneura fumiferana</name>
    <name type="common">Spruce budworm moth</name>
    <name type="synonym">Archips fumiferana</name>
    <dbReference type="NCBI Taxonomy" id="7141"/>
    <lineage>
        <taxon>Eukaryota</taxon>
        <taxon>Metazoa</taxon>
        <taxon>Ecdysozoa</taxon>
        <taxon>Arthropoda</taxon>
        <taxon>Hexapoda</taxon>
        <taxon>Insecta</taxon>
        <taxon>Pterygota</taxon>
        <taxon>Neoptera</taxon>
        <taxon>Endopterygota</taxon>
        <taxon>Lepidoptera</taxon>
        <taxon>Glossata</taxon>
        <taxon>Ditrysia</taxon>
        <taxon>Tortricoidea</taxon>
        <taxon>Tortricidae</taxon>
        <taxon>Tortricinae</taxon>
        <taxon>Choristoneura</taxon>
    </lineage>
</organism>
<evidence type="ECO:0000313" key="2">
    <source>
        <dbReference type="Proteomes" id="UP001064048"/>
    </source>
</evidence>